<dbReference type="GO" id="GO:0018189">
    <property type="term" value="P:pyrroloquinoline quinone biosynthetic process"/>
    <property type="evidence" value="ECO:0007669"/>
    <property type="project" value="UniProtKB-UniPathway"/>
</dbReference>
<protein>
    <submittedName>
        <fullName evidence="4">Coenzyme PQQ synthesis D</fullName>
    </submittedName>
</protein>
<dbReference type="InterPro" id="IPR008792">
    <property type="entry name" value="PQQD"/>
</dbReference>
<dbReference type="InterPro" id="IPR022479">
    <property type="entry name" value="PqqD_bac"/>
</dbReference>
<dbReference type="InterPro" id="IPR041881">
    <property type="entry name" value="PqqD_sf"/>
</dbReference>
<dbReference type="NCBIfam" id="TIGR03859">
    <property type="entry name" value="PQQ_PqqD"/>
    <property type="match status" value="1"/>
</dbReference>
<organism evidence="4 5">
    <name type="scientific">Methylobacterium nodulans (strain LMG 21967 / CNCM I-2342 / ORS 2060)</name>
    <dbReference type="NCBI Taxonomy" id="460265"/>
    <lineage>
        <taxon>Bacteria</taxon>
        <taxon>Pseudomonadati</taxon>
        <taxon>Pseudomonadota</taxon>
        <taxon>Alphaproteobacteria</taxon>
        <taxon>Hyphomicrobiales</taxon>
        <taxon>Methylobacteriaceae</taxon>
        <taxon>Methylobacterium</taxon>
    </lineage>
</organism>
<dbReference type="KEGG" id="mno:Mnod_5989"/>
<gene>
    <name evidence="4" type="ordered locus">Mnod_5989</name>
</gene>
<dbReference type="eggNOG" id="COG0535">
    <property type="taxonomic scope" value="Bacteria"/>
</dbReference>
<dbReference type="Proteomes" id="UP000008207">
    <property type="component" value="Chromosome"/>
</dbReference>
<proteinExistence type="predicted"/>
<comment type="subunit">
    <text evidence="2">Monomer. Interacts with PqqE.</text>
</comment>
<dbReference type="GO" id="GO:0048038">
    <property type="term" value="F:quinone binding"/>
    <property type="evidence" value="ECO:0007669"/>
    <property type="project" value="InterPro"/>
</dbReference>
<dbReference type="EMBL" id="CP001349">
    <property type="protein sequence ID" value="ACL60816.1"/>
    <property type="molecule type" value="Genomic_DNA"/>
</dbReference>
<comment type="pathway">
    <text evidence="1">Cofactor biosynthesis; pyrroloquinoline quinone biosynthesis.</text>
</comment>
<name>B8ITV8_METNO</name>
<keyword evidence="5" id="KW-1185">Reference proteome</keyword>
<keyword evidence="3" id="KW-0884">PQQ biosynthesis</keyword>
<dbReference type="UniPathway" id="UPA00539"/>
<evidence type="ECO:0000256" key="3">
    <source>
        <dbReference type="ARBA" id="ARBA00022905"/>
    </source>
</evidence>
<evidence type="ECO:0000313" key="5">
    <source>
        <dbReference type="Proteomes" id="UP000008207"/>
    </source>
</evidence>
<dbReference type="AlphaFoldDB" id="B8ITV8"/>
<evidence type="ECO:0000256" key="2">
    <source>
        <dbReference type="ARBA" id="ARBA00011741"/>
    </source>
</evidence>
<reference evidence="4 5" key="1">
    <citation type="submission" date="2009-01" db="EMBL/GenBank/DDBJ databases">
        <title>Complete sequence of chromosome of Methylobacterium nodulans ORS 2060.</title>
        <authorList>
            <consortium name="US DOE Joint Genome Institute"/>
            <person name="Lucas S."/>
            <person name="Copeland A."/>
            <person name="Lapidus A."/>
            <person name="Glavina del Rio T."/>
            <person name="Dalin E."/>
            <person name="Tice H."/>
            <person name="Bruce D."/>
            <person name="Goodwin L."/>
            <person name="Pitluck S."/>
            <person name="Sims D."/>
            <person name="Brettin T."/>
            <person name="Detter J.C."/>
            <person name="Han C."/>
            <person name="Larimer F."/>
            <person name="Land M."/>
            <person name="Hauser L."/>
            <person name="Kyrpides N."/>
            <person name="Ivanova N."/>
            <person name="Marx C.J."/>
            <person name="Richardson P."/>
        </authorList>
    </citation>
    <scope>NUCLEOTIDE SEQUENCE [LARGE SCALE GENOMIC DNA]</scope>
    <source>
        <strain evidence="5">LMG 21967 / CNCM I-2342 / ORS 2060</strain>
    </source>
</reference>
<dbReference type="OrthoDB" id="7995890at2"/>
<dbReference type="HOGENOM" id="CLU_163864_0_0_5"/>
<dbReference type="STRING" id="460265.Mnod_5989"/>
<accession>B8ITV8</accession>
<evidence type="ECO:0000256" key="1">
    <source>
        <dbReference type="ARBA" id="ARBA00004886"/>
    </source>
</evidence>
<sequence>MTLTPDDVPRLPRGVRMHFDGVRGAHVLLAPERTFDLDRNAVAVLSLVDGTRSIRAIADALAEQYDAPRTVIEPDVITMLNGLADKRVLETKPAAPSGA</sequence>
<dbReference type="Pfam" id="PF05402">
    <property type="entry name" value="PqqD"/>
    <property type="match status" value="1"/>
</dbReference>
<dbReference type="Gene3D" id="1.10.10.1150">
    <property type="entry name" value="Coenzyme PQQ synthesis protein D (PqqD)"/>
    <property type="match status" value="1"/>
</dbReference>
<evidence type="ECO:0000313" key="4">
    <source>
        <dbReference type="EMBL" id="ACL60816.1"/>
    </source>
</evidence>